<dbReference type="InterPro" id="IPR010982">
    <property type="entry name" value="Lambda_DNA-bd_dom_sf"/>
</dbReference>
<dbReference type="RefSeq" id="WP_208816172.1">
    <property type="nucleotide sequence ID" value="NZ_WVUH01000273.1"/>
</dbReference>
<dbReference type="SUPFAM" id="SSF47413">
    <property type="entry name" value="lambda repressor-like DNA-binding domains"/>
    <property type="match status" value="1"/>
</dbReference>
<comment type="caution">
    <text evidence="1">The sequence shown here is derived from an EMBL/GenBank/DDBJ whole genome shotgun (WGS) entry which is preliminary data.</text>
</comment>
<dbReference type="EMBL" id="WVUH01000273">
    <property type="protein sequence ID" value="MBO4209199.1"/>
    <property type="molecule type" value="Genomic_DNA"/>
</dbReference>
<evidence type="ECO:0000313" key="1">
    <source>
        <dbReference type="EMBL" id="MBO4209199.1"/>
    </source>
</evidence>
<dbReference type="CDD" id="cd00093">
    <property type="entry name" value="HTH_XRE"/>
    <property type="match status" value="1"/>
</dbReference>
<protein>
    <recommendedName>
        <fullName evidence="3">Helix-turn-helix domain-containing protein</fullName>
    </recommendedName>
</protein>
<name>A0ABS3VXC8_MICEH</name>
<dbReference type="InterPro" id="IPR001387">
    <property type="entry name" value="Cro/C1-type_HTH"/>
</dbReference>
<reference evidence="1 2" key="1">
    <citation type="submission" date="2019-12" db="EMBL/GenBank/DDBJ databases">
        <title>Whole genome sequencing of endophytic Actinobacterium Micromonospora sp. MPMI6T.</title>
        <authorList>
            <person name="Evv R."/>
            <person name="Podile A.R."/>
        </authorList>
    </citation>
    <scope>NUCLEOTIDE SEQUENCE [LARGE SCALE GENOMIC DNA]</scope>
    <source>
        <strain evidence="1 2">MPMI6</strain>
    </source>
</reference>
<dbReference type="Proteomes" id="UP000823521">
    <property type="component" value="Unassembled WGS sequence"/>
</dbReference>
<evidence type="ECO:0000313" key="2">
    <source>
        <dbReference type="Proteomes" id="UP000823521"/>
    </source>
</evidence>
<proteinExistence type="predicted"/>
<keyword evidence="2" id="KW-1185">Reference proteome</keyword>
<sequence>MGQLMIDRQQLQDARQDLGRKLATWRKARHLIQDDLARQVRSSRSTVAMVERGRQIVDRVFWLQCESLLSAQGELITAYDAYRQMEARHSVEKAEAARRARWGVMADRVLGAGEPEVEMVTGVLPEDDPMGDDHPAGTASVDEQGKSSDVIVDMRRRSLLASIAAVAAGSGLLGLTPSTASRRIGAGDIARIEAVTALYRSVDYEIGGGALCAEVGRFAEATSVLLARADTGRWTTNLATAAAAARQLAGWTAFDAGRHSDAGRHWLAAERTAVSVGDQQLAARIRYCQARQFQHLRHNHDALTTIRLAHDDLGPEATPALLAMLRGAEAASLAALGEHAAAATALQQASSHFEDIDPAHEPDWMRFYDRGELLAQYGRVHRDLARHDRRHASSAVEWTQAAISAFGPQNVRSTVLNRIGLCSALALAGEPDQAVTVGTAVIQMGQRLSSRRVRDRVRNLSRDIPQDTRHSGLADLWHTVTCTFPAPA</sequence>
<evidence type="ECO:0008006" key="3">
    <source>
        <dbReference type="Google" id="ProtNLM"/>
    </source>
</evidence>
<gene>
    <name evidence="1" type="ORF">GSF22_24855</name>
</gene>
<dbReference type="Gene3D" id="1.10.260.40">
    <property type="entry name" value="lambda repressor-like DNA-binding domains"/>
    <property type="match status" value="1"/>
</dbReference>
<organism evidence="1 2">
    <name type="scientific">Micromonospora echinofusca</name>
    <dbReference type="NCBI Taxonomy" id="47858"/>
    <lineage>
        <taxon>Bacteria</taxon>
        <taxon>Bacillati</taxon>
        <taxon>Actinomycetota</taxon>
        <taxon>Actinomycetes</taxon>
        <taxon>Micromonosporales</taxon>
        <taxon>Micromonosporaceae</taxon>
        <taxon>Micromonospora</taxon>
    </lineage>
</organism>
<dbReference type="Pfam" id="PF13560">
    <property type="entry name" value="HTH_31"/>
    <property type="match status" value="1"/>
</dbReference>
<accession>A0ABS3VXC8</accession>